<reference evidence="2" key="1">
    <citation type="submission" date="2018-05" db="EMBL/GenBank/DDBJ databases">
        <authorList>
            <person name="Lanie J.A."/>
            <person name="Ng W.-L."/>
            <person name="Kazmierczak K.M."/>
            <person name="Andrzejewski T.M."/>
            <person name="Davidsen T.M."/>
            <person name="Wayne K.J."/>
            <person name="Tettelin H."/>
            <person name="Glass J.I."/>
            <person name="Rusch D."/>
            <person name="Podicherti R."/>
            <person name="Tsui H.-C.T."/>
            <person name="Winkler M.E."/>
        </authorList>
    </citation>
    <scope>NUCLEOTIDE SEQUENCE</scope>
</reference>
<proteinExistence type="predicted"/>
<dbReference type="Pfam" id="PF01979">
    <property type="entry name" value="Amidohydro_1"/>
    <property type="match status" value="1"/>
</dbReference>
<accession>A0A382N3S3</accession>
<sequence>DLITAGVDGFLHGRLGRSLGRETARQLNRSGTFVVPNLGLGELRREAIGADPFLADILSEEQLNQLSSSGNQRLTQVTRDTDAEEELRASFNALLEANVDIVLGTDAGAIPGHPFGYTGHRELEIYIRLGMSEMEALMAATSIAATHLQLDDMGLLQSGFRADFVVLEENPLEDIRNTRSIWAVYLGGRSVDRKSLRDKWQNR</sequence>
<dbReference type="SUPFAM" id="SSF51556">
    <property type="entry name" value="Metallo-dependent hydrolases"/>
    <property type="match status" value="1"/>
</dbReference>
<protein>
    <recommendedName>
        <fullName evidence="1">Amidohydrolase-related domain-containing protein</fullName>
    </recommendedName>
</protein>
<dbReference type="InterPro" id="IPR006680">
    <property type="entry name" value="Amidohydro-rel"/>
</dbReference>
<dbReference type="InterPro" id="IPR051781">
    <property type="entry name" value="Metallo-dep_Hydrolase"/>
</dbReference>
<dbReference type="PANTHER" id="PTHR43135:SF3">
    <property type="entry name" value="ALPHA-D-RIBOSE 1-METHYLPHOSPHONATE 5-TRIPHOSPHATE DIPHOSPHATASE"/>
    <property type="match status" value="1"/>
</dbReference>
<dbReference type="EMBL" id="UINC01097481">
    <property type="protein sequence ID" value="SVC55218.1"/>
    <property type="molecule type" value="Genomic_DNA"/>
</dbReference>
<dbReference type="GO" id="GO:0016810">
    <property type="term" value="F:hydrolase activity, acting on carbon-nitrogen (but not peptide) bonds"/>
    <property type="evidence" value="ECO:0007669"/>
    <property type="project" value="InterPro"/>
</dbReference>
<dbReference type="PANTHER" id="PTHR43135">
    <property type="entry name" value="ALPHA-D-RIBOSE 1-METHYLPHOSPHONATE 5-TRIPHOSPHATE DIPHOSPHATASE"/>
    <property type="match status" value="1"/>
</dbReference>
<feature type="domain" description="Amidohydrolase-related" evidence="1">
    <location>
        <begin position="75"/>
        <end position="189"/>
    </location>
</feature>
<gene>
    <name evidence="2" type="ORF">METZ01_LOCUS308072</name>
</gene>
<evidence type="ECO:0000259" key="1">
    <source>
        <dbReference type="Pfam" id="PF01979"/>
    </source>
</evidence>
<dbReference type="InterPro" id="IPR011059">
    <property type="entry name" value="Metal-dep_hydrolase_composite"/>
</dbReference>
<name>A0A382N3S3_9ZZZZ</name>
<evidence type="ECO:0000313" key="2">
    <source>
        <dbReference type="EMBL" id="SVC55218.1"/>
    </source>
</evidence>
<dbReference type="InterPro" id="IPR032466">
    <property type="entry name" value="Metal_Hydrolase"/>
</dbReference>
<dbReference type="AlphaFoldDB" id="A0A382N3S3"/>
<feature type="non-terminal residue" evidence="2">
    <location>
        <position position="1"/>
    </location>
</feature>
<organism evidence="2">
    <name type="scientific">marine metagenome</name>
    <dbReference type="NCBI Taxonomy" id="408172"/>
    <lineage>
        <taxon>unclassified sequences</taxon>
        <taxon>metagenomes</taxon>
        <taxon>ecological metagenomes</taxon>
    </lineage>
</organism>
<dbReference type="Gene3D" id="2.30.40.10">
    <property type="entry name" value="Urease, subunit C, domain 1"/>
    <property type="match status" value="1"/>
</dbReference>
<dbReference type="Gene3D" id="3.20.20.140">
    <property type="entry name" value="Metal-dependent hydrolases"/>
    <property type="match status" value="1"/>
</dbReference>